<evidence type="ECO:0000313" key="1">
    <source>
        <dbReference type="EMBL" id="WAZ25333.1"/>
    </source>
</evidence>
<dbReference type="InterPro" id="IPR011989">
    <property type="entry name" value="ARM-like"/>
</dbReference>
<keyword evidence="2" id="KW-1185">Reference proteome</keyword>
<dbReference type="Gene3D" id="1.25.10.10">
    <property type="entry name" value="Leucine-rich Repeat Variant"/>
    <property type="match status" value="1"/>
</dbReference>
<dbReference type="InterPro" id="IPR016024">
    <property type="entry name" value="ARM-type_fold"/>
</dbReference>
<dbReference type="EMBL" id="CP114413">
    <property type="protein sequence ID" value="WAZ25333.1"/>
    <property type="molecule type" value="Genomic_DNA"/>
</dbReference>
<evidence type="ECO:0008006" key="3">
    <source>
        <dbReference type="Google" id="ProtNLM"/>
    </source>
</evidence>
<accession>A0ABY7KLA1</accession>
<dbReference type="SUPFAM" id="SSF48371">
    <property type="entry name" value="ARM repeat"/>
    <property type="match status" value="1"/>
</dbReference>
<reference evidence="1" key="1">
    <citation type="submission" date="2022-12" db="EMBL/GenBank/DDBJ databases">
        <authorList>
            <person name="Ruckert C."/>
            <person name="Busche T."/>
            <person name="Kalinowski J."/>
            <person name="Wittmann C."/>
        </authorList>
    </citation>
    <scope>NUCLEOTIDE SEQUENCE</scope>
    <source>
        <strain evidence="1">DSM 40467</strain>
    </source>
</reference>
<evidence type="ECO:0000313" key="2">
    <source>
        <dbReference type="Proteomes" id="UP001164439"/>
    </source>
</evidence>
<name>A0ABY7KLA1_9ACTN</name>
<dbReference type="Proteomes" id="UP001164439">
    <property type="component" value="Chromosome"/>
</dbReference>
<gene>
    <name evidence="1" type="ORF">STRCI_006821</name>
</gene>
<protein>
    <recommendedName>
        <fullName evidence="3">HEAT repeat domain-containing protein</fullName>
    </recommendedName>
</protein>
<sequence>MFFGRRREQERQRGLATRLGSAEAEVRAGAAKEVAQARDPVWAVRELARALDGEPTPETFDAIAGPFADALCRERATRQRVEQMFASHVDDPVALVRDWTAFLAELGVETAAPRADDDLAQEVRGRLERLREQGWRPHELARMRPDSFAYMVAFGTAVELLHEAVLRTAPLPPLEAERARQETRDAFERALVHPADSDERGDILIDLCERPDTESWTDRSLAVLRVEEALALCRSAAPDRATLGVEALECMLLFSDEVRRDAIRESLDRLCAQRQPNALATALRCYTLLQNERPLSDPPVGLFLTALSHPDAPVRAAAASGLDAFGGGLPEEGRVVAALVDALDQDPEITVVRAAATSLALIVCSEESNTRAASLALTRKADAADARLRAASVEGALFREEPGAFARLLAELERPDVEPVFVHVTDFICGLKYGGVPGPVRSELTRLLEQLDHAGWPELPVDDDLYPDPEDRADLLEKTLETLRAPA</sequence>
<dbReference type="RefSeq" id="WP_269662815.1">
    <property type="nucleotide sequence ID" value="NZ_CP114413.1"/>
</dbReference>
<organism evidence="1 2">
    <name type="scientific">Streptomyces cinnabarinus</name>
    <dbReference type="NCBI Taxonomy" id="67287"/>
    <lineage>
        <taxon>Bacteria</taxon>
        <taxon>Bacillati</taxon>
        <taxon>Actinomycetota</taxon>
        <taxon>Actinomycetes</taxon>
        <taxon>Kitasatosporales</taxon>
        <taxon>Streptomycetaceae</taxon>
        <taxon>Streptomyces</taxon>
    </lineage>
</organism>
<proteinExistence type="predicted"/>